<dbReference type="PROSITE" id="PS51375">
    <property type="entry name" value="PPR"/>
    <property type="match status" value="2"/>
</dbReference>
<feature type="repeat" description="PPR" evidence="3">
    <location>
        <begin position="132"/>
        <end position="166"/>
    </location>
</feature>
<gene>
    <name evidence="5" type="ORF">Adt_36107</name>
</gene>
<dbReference type="GO" id="GO:0003729">
    <property type="term" value="F:mRNA binding"/>
    <property type="evidence" value="ECO:0007669"/>
    <property type="project" value="UniProtKB-ARBA"/>
</dbReference>
<accession>A0ABD1QGL3</accession>
<dbReference type="InterPro" id="IPR011990">
    <property type="entry name" value="TPR-like_helical_dom_sf"/>
</dbReference>
<dbReference type="Pfam" id="PF01535">
    <property type="entry name" value="PPR"/>
    <property type="match status" value="3"/>
</dbReference>
<evidence type="ECO:0000313" key="5">
    <source>
        <dbReference type="EMBL" id="KAL2475371.1"/>
    </source>
</evidence>
<comment type="similarity">
    <text evidence="1">Belongs to the PPR family. P subfamily.</text>
</comment>
<dbReference type="PANTHER" id="PTHR45717">
    <property type="entry name" value="OS12G0527900 PROTEIN"/>
    <property type="match status" value="1"/>
</dbReference>
<dbReference type="PANTHER" id="PTHR45717:SF20">
    <property type="entry name" value="OS07G0598500 PROTEIN"/>
    <property type="match status" value="1"/>
</dbReference>
<evidence type="ECO:0000256" key="1">
    <source>
        <dbReference type="ARBA" id="ARBA00007626"/>
    </source>
</evidence>
<proteinExistence type="inferred from homology"/>
<organism evidence="5 6">
    <name type="scientific">Abeliophyllum distichum</name>
    <dbReference type="NCBI Taxonomy" id="126358"/>
    <lineage>
        <taxon>Eukaryota</taxon>
        <taxon>Viridiplantae</taxon>
        <taxon>Streptophyta</taxon>
        <taxon>Embryophyta</taxon>
        <taxon>Tracheophyta</taxon>
        <taxon>Spermatophyta</taxon>
        <taxon>Magnoliopsida</taxon>
        <taxon>eudicotyledons</taxon>
        <taxon>Gunneridae</taxon>
        <taxon>Pentapetalae</taxon>
        <taxon>asterids</taxon>
        <taxon>lamiids</taxon>
        <taxon>Lamiales</taxon>
        <taxon>Oleaceae</taxon>
        <taxon>Forsythieae</taxon>
        <taxon>Abeliophyllum</taxon>
    </lineage>
</organism>
<evidence type="ECO:0000256" key="4">
    <source>
        <dbReference type="SAM" id="MobiDB-lite"/>
    </source>
</evidence>
<dbReference type="NCBIfam" id="TIGR00756">
    <property type="entry name" value="PPR"/>
    <property type="match status" value="1"/>
</dbReference>
<name>A0ABD1QGL3_9LAMI</name>
<comment type="caution">
    <text evidence="5">The sequence shown here is derived from an EMBL/GenBank/DDBJ whole genome shotgun (WGS) entry which is preliminary data.</text>
</comment>
<feature type="compositionally biased region" description="Polar residues" evidence="4">
    <location>
        <begin position="547"/>
        <end position="564"/>
    </location>
</feature>
<dbReference type="Proteomes" id="UP001604336">
    <property type="component" value="Unassembled WGS sequence"/>
</dbReference>
<dbReference type="SUPFAM" id="SSF48452">
    <property type="entry name" value="TPR-like"/>
    <property type="match status" value="1"/>
</dbReference>
<keyword evidence="2" id="KW-0677">Repeat</keyword>
<evidence type="ECO:0000256" key="3">
    <source>
        <dbReference type="PROSITE-ProRule" id="PRU00708"/>
    </source>
</evidence>
<dbReference type="InterPro" id="IPR002885">
    <property type="entry name" value="PPR_rpt"/>
</dbReference>
<dbReference type="Gene3D" id="1.25.40.10">
    <property type="entry name" value="Tetratricopeptide repeat domain"/>
    <property type="match status" value="3"/>
</dbReference>
<feature type="region of interest" description="Disordered" evidence="4">
    <location>
        <begin position="542"/>
        <end position="582"/>
    </location>
</feature>
<feature type="repeat" description="PPR" evidence="3">
    <location>
        <begin position="167"/>
        <end position="201"/>
    </location>
</feature>
<dbReference type="Pfam" id="PF13041">
    <property type="entry name" value="PPR_2"/>
    <property type="match status" value="1"/>
</dbReference>
<protein>
    <submittedName>
        <fullName evidence="5">Pentatricopeptide repeat-containing protein</fullName>
    </submittedName>
</protein>
<dbReference type="AlphaFoldDB" id="A0ABD1QGL3"/>
<reference evidence="6" key="1">
    <citation type="submission" date="2024-07" db="EMBL/GenBank/DDBJ databases">
        <title>Two chromosome-level genome assemblies of Korean endemic species Abeliophyllum distichum and Forsythia ovata (Oleaceae).</title>
        <authorList>
            <person name="Jang H."/>
        </authorList>
    </citation>
    <scope>NUCLEOTIDE SEQUENCE [LARGE SCALE GENOMIC DNA]</scope>
</reference>
<evidence type="ECO:0000256" key="2">
    <source>
        <dbReference type="ARBA" id="ARBA00022737"/>
    </source>
</evidence>
<sequence>MQSNRSTFQALIRTYISGSRCYYTKSKKKNEASLYAKISPLGNPNVNVTPELENWVQLGNKVRFAELQRIIIDLRKRKRYSQALQVSEWMKGKDVYAFTPVQHAVQLDLIGKVHGFLAAESYFNNLSEQDKTEKTYGALLHCYVRQRQTEKASAHLQKMKEKNLALSSVAFNDIMSLYSSIGENEKVSNVLNQMKESGIPPDNLSYRICINSYGVRSDILGVEKMLKEMESQTDLIIDWNTYAVVANFYIKAGLIYKANVVLKKAEERLDSKDGLGYNHLISLHARLGNRDEVLRLWDLEKDVCKRCLNRDYINMIESLMKLDELEEVEKLLKEWEASGNCYDFRVPNAAIVEYTEKGLCEKAEAMLEYLMENGKVSTPNSWGKVAVGYLEKGEIENALRSMKVALSLHVGSKEWKLDPKVITRILSLVGEKGCYEVTEKTINWLRSVMPLNRQMYHALLKSYISIGKEVDRLLNSMRADNLDEDEETKKILSMKQIETTRKQKPNQTLPKSLSSVLDRGSPDLFLLCGSPLEAGQLDSCGIEDRTSSQSDNQISRYSSSQLTGGTLEAPPATVDGESASSSRKQTAAAKSLVSAADFAAEIAVRRCYSSGDDRIEQQQLAAVRWLIRGGRRCWTPARPPQIE</sequence>
<keyword evidence="6" id="KW-1185">Reference proteome</keyword>
<dbReference type="EMBL" id="JBFOLK010000011">
    <property type="protein sequence ID" value="KAL2475371.1"/>
    <property type="molecule type" value="Genomic_DNA"/>
</dbReference>
<evidence type="ECO:0000313" key="6">
    <source>
        <dbReference type="Proteomes" id="UP001604336"/>
    </source>
</evidence>